<keyword evidence="6" id="KW-0067">ATP-binding</keyword>
<evidence type="ECO:0000256" key="8">
    <source>
        <dbReference type="ARBA" id="ARBA00031552"/>
    </source>
</evidence>
<organism evidence="11 12">
    <name type="scientific">Rhododendron griersonianum</name>
    <dbReference type="NCBI Taxonomy" id="479676"/>
    <lineage>
        <taxon>Eukaryota</taxon>
        <taxon>Viridiplantae</taxon>
        <taxon>Streptophyta</taxon>
        <taxon>Embryophyta</taxon>
        <taxon>Tracheophyta</taxon>
        <taxon>Spermatophyta</taxon>
        <taxon>Magnoliopsida</taxon>
        <taxon>eudicotyledons</taxon>
        <taxon>Gunneridae</taxon>
        <taxon>Pentapetalae</taxon>
        <taxon>asterids</taxon>
        <taxon>Ericales</taxon>
        <taxon>Ericaceae</taxon>
        <taxon>Ericoideae</taxon>
        <taxon>Rhodoreae</taxon>
        <taxon>Rhododendron</taxon>
    </lineage>
</organism>
<dbReference type="Pfam" id="PF01902">
    <property type="entry name" value="Diphthami_syn_2"/>
    <property type="match status" value="1"/>
</dbReference>
<reference evidence="11" key="1">
    <citation type="submission" date="2020-08" db="EMBL/GenBank/DDBJ databases">
        <title>Plant Genome Project.</title>
        <authorList>
            <person name="Zhang R.-G."/>
        </authorList>
    </citation>
    <scope>NUCLEOTIDE SEQUENCE</scope>
    <source>
        <strain evidence="11">WSP0</strain>
        <tissue evidence="11">Leaf</tissue>
    </source>
</reference>
<dbReference type="FunFam" id="3.40.50.620:FF:000145">
    <property type="entry name" value="ATP-binding domain containing protein"/>
    <property type="match status" value="1"/>
</dbReference>
<dbReference type="AlphaFoldDB" id="A0AAV6KB41"/>
<dbReference type="CDD" id="cd06156">
    <property type="entry name" value="eu_AANH_C_2"/>
    <property type="match status" value="1"/>
</dbReference>
<dbReference type="InterPro" id="IPR030662">
    <property type="entry name" value="DPH6/MJ0570"/>
</dbReference>
<dbReference type="Gene3D" id="3.90.1490.10">
    <property type="entry name" value="putative n-type atp pyrophosphatase, domain 2"/>
    <property type="match status" value="1"/>
</dbReference>
<dbReference type="GO" id="GO:0005524">
    <property type="term" value="F:ATP binding"/>
    <property type="evidence" value="ECO:0007669"/>
    <property type="project" value="UniProtKB-KW"/>
</dbReference>
<dbReference type="InterPro" id="IPR035959">
    <property type="entry name" value="RutC-like_sf"/>
</dbReference>
<evidence type="ECO:0000256" key="5">
    <source>
        <dbReference type="ARBA" id="ARBA00022741"/>
    </source>
</evidence>
<dbReference type="Gene3D" id="3.40.50.620">
    <property type="entry name" value="HUPs"/>
    <property type="match status" value="1"/>
</dbReference>
<keyword evidence="4" id="KW-0436">Ligase</keyword>
<proteinExistence type="predicted"/>
<protein>
    <recommendedName>
        <fullName evidence="3">Diphthine--ammonia ligase</fullName>
        <ecNumber evidence="2">6.3.1.14</ecNumber>
    </recommendedName>
    <alternativeName>
        <fullName evidence="7">Diphthamide synthase</fullName>
    </alternativeName>
    <alternativeName>
        <fullName evidence="8">Diphthamide synthetase</fullName>
    </alternativeName>
</protein>
<evidence type="ECO:0000259" key="10">
    <source>
        <dbReference type="Pfam" id="PF01902"/>
    </source>
</evidence>
<gene>
    <name evidence="11" type="ORF">RHGRI_014873</name>
</gene>
<dbReference type="GO" id="GO:0017183">
    <property type="term" value="P:protein histidyl modification to diphthamide"/>
    <property type="evidence" value="ECO:0007669"/>
    <property type="project" value="TreeGrafter"/>
</dbReference>
<dbReference type="FunFam" id="3.30.1330.40:FF:000009">
    <property type="entry name" value="Endoribonuclease"/>
    <property type="match status" value="1"/>
</dbReference>
<dbReference type="EC" id="6.3.1.14" evidence="2"/>
<dbReference type="SUPFAM" id="SSF52402">
    <property type="entry name" value="Adenine nucleotide alpha hydrolases-like"/>
    <property type="match status" value="1"/>
</dbReference>
<name>A0AAV6KB41_9ERIC</name>
<keyword evidence="12" id="KW-1185">Reference proteome</keyword>
<accession>A0AAV6KB41</accession>
<dbReference type="Gene3D" id="3.30.1330.40">
    <property type="entry name" value="RutC-like"/>
    <property type="match status" value="2"/>
</dbReference>
<dbReference type="Proteomes" id="UP000823749">
    <property type="component" value="Chromosome 5"/>
</dbReference>
<evidence type="ECO:0000313" key="12">
    <source>
        <dbReference type="Proteomes" id="UP000823749"/>
    </source>
</evidence>
<dbReference type="EMBL" id="JACTNZ010000005">
    <property type="protein sequence ID" value="KAG5549715.1"/>
    <property type="molecule type" value="Genomic_DNA"/>
</dbReference>
<evidence type="ECO:0000256" key="2">
    <source>
        <dbReference type="ARBA" id="ARBA00012089"/>
    </source>
</evidence>
<keyword evidence="5" id="KW-0547">Nucleotide-binding</keyword>
<feature type="domain" description="Diphthamide synthase" evidence="10">
    <location>
        <begin position="103"/>
        <end position="232"/>
    </location>
</feature>
<dbReference type="FunFam" id="3.30.1330.40:FF:000016">
    <property type="entry name" value="Endoribonuclease"/>
    <property type="match status" value="1"/>
</dbReference>
<dbReference type="InterPro" id="IPR006175">
    <property type="entry name" value="YjgF/YER057c/UK114"/>
</dbReference>
<dbReference type="FunFam" id="3.90.1490.10:FF:000001">
    <property type="entry name" value="Diphthine--ammonia ligase"/>
    <property type="match status" value="1"/>
</dbReference>
<comment type="catalytic activity">
    <reaction evidence="9">
        <text>diphthine-[translation elongation factor 2] + NH4(+) + ATP = diphthamide-[translation elongation factor 2] + AMP + diphosphate + H(+)</text>
        <dbReference type="Rhea" id="RHEA:19753"/>
        <dbReference type="Rhea" id="RHEA-COMP:10172"/>
        <dbReference type="Rhea" id="RHEA-COMP:10174"/>
        <dbReference type="ChEBI" id="CHEBI:15378"/>
        <dbReference type="ChEBI" id="CHEBI:16692"/>
        <dbReference type="ChEBI" id="CHEBI:28938"/>
        <dbReference type="ChEBI" id="CHEBI:30616"/>
        <dbReference type="ChEBI" id="CHEBI:33019"/>
        <dbReference type="ChEBI" id="CHEBI:82696"/>
        <dbReference type="ChEBI" id="CHEBI:456215"/>
        <dbReference type="EC" id="6.3.1.14"/>
    </reaction>
</comment>
<dbReference type="PANTHER" id="PTHR12196">
    <property type="entry name" value="DOMAIN OF UNKNOWN FUNCTION 71 DUF71 -CONTAINING PROTEIN"/>
    <property type="match status" value="1"/>
</dbReference>
<dbReference type="CDD" id="cd01994">
    <property type="entry name" value="AANH_PF0828-like"/>
    <property type="match status" value="1"/>
</dbReference>
<comment type="caution">
    <text evidence="11">The sequence shown here is derived from an EMBL/GenBank/DDBJ whole genome shotgun (WGS) entry which is preliminary data.</text>
</comment>
<dbReference type="NCBIfam" id="TIGR00290">
    <property type="entry name" value="MJ0570_dom"/>
    <property type="match status" value="1"/>
</dbReference>
<evidence type="ECO:0000256" key="7">
    <source>
        <dbReference type="ARBA" id="ARBA00029814"/>
    </source>
</evidence>
<evidence type="ECO:0000256" key="9">
    <source>
        <dbReference type="ARBA" id="ARBA00048108"/>
    </source>
</evidence>
<dbReference type="GO" id="GO:0017178">
    <property type="term" value="F:diphthine-ammonia ligase activity"/>
    <property type="evidence" value="ECO:0007669"/>
    <property type="project" value="UniProtKB-EC"/>
</dbReference>
<evidence type="ECO:0000256" key="1">
    <source>
        <dbReference type="ARBA" id="ARBA00005156"/>
    </source>
</evidence>
<evidence type="ECO:0000313" key="11">
    <source>
        <dbReference type="EMBL" id="KAG5549715.1"/>
    </source>
</evidence>
<evidence type="ECO:0000256" key="6">
    <source>
        <dbReference type="ARBA" id="ARBA00022840"/>
    </source>
</evidence>
<dbReference type="Pfam" id="PF01042">
    <property type="entry name" value="Ribonuc_L-PSP"/>
    <property type="match status" value="2"/>
</dbReference>
<dbReference type="PANTHER" id="PTHR12196:SF2">
    <property type="entry name" value="DIPHTHINE--AMMONIA LIGASE"/>
    <property type="match status" value="1"/>
</dbReference>
<evidence type="ECO:0000256" key="4">
    <source>
        <dbReference type="ARBA" id="ARBA00022598"/>
    </source>
</evidence>
<comment type="pathway">
    <text evidence="1">Protein modification; peptidyl-diphthamide biosynthesis.</text>
</comment>
<dbReference type="InterPro" id="IPR014729">
    <property type="entry name" value="Rossmann-like_a/b/a_fold"/>
</dbReference>
<evidence type="ECO:0000256" key="3">
    <source>
        <dbReference type="ARBA" id="ARBA00018426"/>
    </source>
</evidence>
<sequence>MKVVGLVSGGKDSCYAMMKCIDYGHEIVALANLLPADDSLDELDSYMYQTVSFTYSKMGGAPDSCQLCKLHGSAVIPKTNTRIYKASRLSWKHHKLSYSMTPGDEVEDLFILLNEVKRQMPSISAVSSGAIASDYQRLRVENVCSRLGLISLAYLWKQDQSLLLQEMIRKGIVAVIVKVAAIGLNPRKHLGKEIAHLESYLHKLKELYGINVCGEGGEYETLTLDCPLFTNACLVLDEFDIVLHSSDSIAPVGILHPLAFHLESKLAAETVSDIERSNGLFLENMDSVCEVLGDCLQICEVECQSVDQSCDTAENKEHKVHISKTGMNSIVSISCWLQDSCKTSADLQEDLRVVLIKIESQLAESGFSWENVLYVHLYIADMCEFAKANETYVTFITQEKCQFGVPSRSTIELPLLQTGLGRAYVEVLVANDQSKRVLHVQSISSWAPSCIGPYSQATLHKQILHMAGQLGLDPPTMLLCSGGPAAELEQALQNSEAVAKCFNCSISTSAILFVIYCSACIPSSERITIPDTLETFLKQMKLLHSCSQNKSEVLDSIFLYVLVPDLPKRASIEVKPILYAVDDTETCTGSVAQVLSSKTGQSFGGFGHEPWHDFCFQKCIVPGKLCAVILSITDELSMKICSECTGANPADGVCPNSLTERQMDKIAKFCIFLTDRILSESHFSWDDVMNFRFYYPSCLLMSHESLSRIFTVVFEEFGEMTKRIQISEEPIFTLVPVLGAGRFVKLRKIFHRNEFERAEGLFKIKRGNKEGYRKKLKKNHGKHCSILAYQVTWFLLPNPFIYFERSSINGISLNCSYFLIQLSSYTEKDEKRVADPKIKYPFEGPLDKLIRALLARNVPASLLLNINIS</sequence>
<dbReference type="InterPro" id="IPR002761">
    <property type="entry name" value="Diphthami_syn_dom"/>
</dbReference>
<dbReference type="SUPFAM" id="SSF55298">
    <property type="entry name" value="YjgF-like"/>
    <property type="match status" value="2"/>
</dbReference>